<feature type="region of interest" description="Disordered" evidence="1">
    <location>
        <begin position="1"/>
        <end position="26"/>
    </location>
</feature>
<dbReference type="KEGG" id="spac:B1H29_26360"/>
<evidence type="ECO:0000256" key="1">
    <source>
        <dbReference type="SAM" id="MobiDB-lite"/>
    </source>
</evidence>
<sequence>MFTDTVVRVRGRGEGPDMSDRDEEEREFDIKWADGAEHKEPSARARMLAARWKENPPGPVPFRADPEHVGSGRRSSWVSTAVVLGCVAALIVLLGYANFRASY</sequence>
<evidence type="ECO:0000256" key="2">
    <source>
        <dbReference type="SAM" id="Phobius"/>
    </source>
</evidence>
<gene>
    <name evidence="3" type="ORF">B1H29_26360</name>
</gene>
<proteinExistence type="predicted"/>
<dbReference type="AlphaFoldDB" id="A0A1S6JDX7"/>
<keyword evidence="2" id="KW-0472">Membrane</keyword>
<name>A0A1S6JDX7_9ACTN</name>
<accession>A0A1S6JDX7</accession>
<evidence type="ECO:0000313" key="4">
    <source>
        <dbReference type="Proteomes" id="UP000189443"/>
    </source>
</evidence>
<organism evidence="3 4">
    <name type="scientific">Streptomyces pactum</name>
    <dbReference type="NCBI Taxonomy" id="68249"/>
    <lineage>
        <taxon>Bacteria</taxon>
        <taxon>Bacillati</taxon>
        <taxon>Actinomycetota</taxon>
        <taxon>Actinomycetes</taxon>
        <taxon>Kitasatosporales</taxon>
        <taxon>Streptomycetaceae</taxon>
        <taxon>Streptomyces</taxon>
    </lineage>
</organism>
<keyword evidence="4" id="KW-1185">Reference proteome</keyword>
<evidence type="ECO:0000313" key="3">
    <source>
        <dbReference type="EMBL" id="AQS69933.1"/>
    </source>
</evidence>
<keyword evidence="2" id="KW-0812">Transmembrane</keyword>
<dbReference type="Proteomes" id="UP000189443">
    <property type="component" value="Chromosome"/>
</dbReference>
<reference evidence="3 4" key="1">
    <citation type="submission" date="2017-02" db="EMBL/GenBank/DDBJ databases">
        <title>Streptomyces pactum ACT12 Genome sequencing and assembly.</title>
        <authorList>
            <person name="Xue Q."/>
            <person name="Yan X."/>
            <person name="Jia L."/>
            <person name="Yan H."/>
        </authorList>
    </citation>
    <scope>NUCLEOTIDE SEQUENCE [LARGE SCALE GENOMIC DNA]</scope>
    <source>
        <strain evidence="3 4">ACT12</strain>
    </source>
</reference>
<protein>
    <submittedName>
        <fullName evidence="3">Uncharacterized protein</fullName>
    </submittedName>
</protein>
<dbReference type="OrthoDB" id="4280066at2"/>
<feature type="transmembrane region" description="Helical" evidence="2">
    <location>
        <begin position="77"/>
        <end position="99"/>
    </location>
</feature>
<dbReference type="EMBL" id="CP019724">
    <property type="protein sequence ID" value="AQS69933.1"/>
    <property type="molecule type" value="Genomic_DNA"/>
</dbReference>
<keyword evidence="2" id="KW-1133">Transmembrane helix</keyword>
<dbReference type="STRING" id="68249.BC342_08670"/>